<sequence>MTEPSQPAVSLLTIASDEGDMRLDRWFKAHFPALSHVQLQKLLRTGQVRLDGKRVEAATRVTSGQKVRIPPAATAAGQITVAAQTGQAPRGPGSVSEDRAFLAAITLYEDDEVFVINKPAGLAVQGGSGLTQHVDRMLASLIDKKGRTPRLVHRIDRDTSGVLLIAKTRAAAVKLTGAFKQRTTRKFYWALVPGVPKPRQGRISTYVVKGKDEQGDDKMRVVKHGDAQSQHALTYYAVVEQAAQRFSWLSLKPVTGRTHQLRVHLAHIGHPIVGDPKYFAIENYELSRSLDKRLHLHARRLVIPHPTHGTIDVSAPLPPHMVRSWQLLGLDMNAYDPIDDAPEE</sequence>
<dbReference type="SUPFAM" id="SSF55174">
    <property type="entry name" value="Alpha-L RNA-binding motif"/>
    <property type="match status" value="1"/>
</dbReference>
<dbReference type="PROSITE" id="PS50889">
    <property type="entry name" value="S4"/>
    <property type="match status" value="1"/>
</dbReference>
<organism evidence="8 9">
    <name type="scientific">Candidatus Raskinella chloraquaticus</name>
    <dbReference type="NCBI Taxonomy" id="1951219"/>
    <lineage>
        <taxon>Bacteria</taxon>
        <taxon>Pseudomonadati</taxon>
        <taxon>Pseudomonadota</taxon>
        <taxon>Alphaproteobacteria</taxon>
        <taxon>Hyphomicrobiales</taxon>
        <taxon>Phreatobacteraceae</taxon>
        <taxon>Candidatus Raskinella</taxon>
    </lineage>
</organism>
<keyword evidence="2 6" id="KW-0413">Isomerase</keyword>
<evidence type="ECO:0000313" key="9">
    <source>
        <dbReference type="Proteomes" id="UP000192872"/>
    </source>
</evidence>
<proteinExistence type="inferred from homology"/>
<gene>
    <name evidence="8" type="ORF">A4S15_11630</name>
</gene>
<evidence type="ECO:0000256" key="3">
    <source>
        <dbReference type="ARBA" id="ARBA00036882"/>
    </source>
</evidence>
<dbReference type="InterPro" id="IPR006145">
    <property type="entry name" value="PsdUridine_synth_RsuA/RluA"/>
</dbReference>
<dbReference type="CDD" id="cd00165">
    <property type="entry name" value="S4"/>
    <property type="match status" value="1"/>
</dbReference>
<dbReference type="Pfam" id="PF01479">
    <property type="entry name" value="S4"/>
    <property type="match status" value="1"/>
</dbReference>
<dbReference type="PANTHER" id="PTHR21600">
    <property type="entry name" value="MITOCHONDRIAL RNA PSEUDOURIDINE SYNTHASE"/>
    <property type="match status" value="1"/>
</dbReference>
<dbReference type="AlphaFoldDB" id="A0A1W9HVI7"/>
<keyword evidence="5" id="KW-0694">RNA-binding</keyword>
<evidence type="ECO:0000256" key="5">
    <source>
        <dbReference type="PROSITE-ProRule" id="PRU00182"/>
    </source>
</evidence>
<dbReference type="GO" id="GO:0003723">
    <property type="term" value="F:RNA binding"/>
    <property type="evidence" value="ECO:0007669"/>
    <property type="project" value="UniProtKB-KW"/>
</dbReference>
<dbReference type="InterPro" id="IPR006224">
    <property type="entry name" value="PsdUridine_synth_RluA-like_CS"/>
</dbReference>
<feature type="active site" evidence="4">
    <location>
        <position position="156"/>
    </location>
</feature>
<evidence type="ECO:0000256" key="2">
    <source>
        <dbReference type="ARBA" id="ARBA00023235"/>
    </source>
</evidence>
<comment type="catalytic activity">
    <reaction evidence="3">
        <text>uridine(1911/1915/1917) in 23S rRNA = pseudouridine(1911/1915/1917) in 23S rRNA</text>
        <dbReference type="Rhea" id="RHEA:42524"/>
        <dbReference type="Rhea" id="RHEA-COMP:10097"/>
        <dbReference type="Rhea" id="RHEA-COMP:10098"/>
        <dbReference type="ChEBI" id="CHEBI:65314"/>
        <dbReference type="ChEBI" id="CHEBI:65315"/>
        <dbReference type="EC" id="5.4.99.23"/>
    </reaction>
</comment>
<dbReference type="GO" id="GO:0160140">
    <property type="term" value="F:23S rRNA pseudouridine(1911/1915/1917) synthase activity"/>
    <property type="evidence" value="ECO:0007669"/>
    <property type="project" value="UniProtKB-EC"/>
</dbReference>
<dbReference type="GO" id="GO:0000455">
    <property type="term" value="P:enzyme-directed rRNA pseudouridine synthesis"/>
    <property type="evidence" value="ECO:0007669"/>
    <property type="project" value="TreeGrafter"/>
</dbReference>
<dbReference type="SMART" id="SM00363">
    <property type="entry name" value="S4"/>
    <property type="match status" value="1"/>
</dbReference>
<name>A0A1W9HVI7_9HYPH</name>
<dbReference type="PANTHER" id="PTHR21600:SF44">
    <property type="entry name" value="RIBOSOMAL LARGE SUBUNIT PSEUDOURIDINE SYNTHASE D"/>
    <property type="match status" value="1"/>
</dbReference>
<dbReference type="InterPro" id="IPR006225">
    <property type="entry name" value="PsdUridine_synth_RluC/D"/>
</dbReference>
<protein>
    <recommendedName>
        <fullName evidence="6">Pseudouridine synthase</fullName>
        <ecNumber evidence="6">5.4.99.-</ecNumber>
    </recommendedName>
</protein>
<dbReference type="InterPro" id="IPR002942">
    <property type="entry name" value="S4_RNA-bd"/>
</dbReference>
<evidence type="ECO:0000256" key="1">
    <source>
        <dbReference type="ARBA" id="ARBA00010876"/>
    </source>
</evidence>
<dbReference type="Pfam" id="PF00849">
    <property type="entry name" value="PseudoU_synth_2"/>
    <property type="match status" value="1"/>
</dbReference>
<reference evidence="8 9" key="1">
    <citation type="journal article" date="2017" name="Water Res.">
        <title>Comammox in drinking water systems.</title>
        <authorList>
            <person name="Wang Y."/>
            <person name="Ma L."/>
            <person name="Mao Y."/>
            <person name="Jiang X."/>
            <person name="Xia Y."/>
            <person name="Yu K."/>
            <person name="Li B."/>
            <person name="Zhang T."/>
        </authorList>
    </citation>
    <scope>NUCLEOTIDE SEQUENCE [LARGE SCALE GENOMIC DNA]</scope>
    <source>
        <strain evidence="8">SG_bin8</strain>
    </source>
</reference>
<evidence type="ECO:0000256" key="6">
    <source>
        <dbReference type="RuleBase" id="RU362028"/>
    </source>
</evidence>
<evidence type="ECO:0000259" key="7">
    <source>
        <dbReference type="SMART" id="SM00363"/>
    </source>
</evidence>
<comment type="caution">
    <text evidence="8">The sequence shown here is derived from an EMBL/GenBank/DDBJ whole genome shotgun (WGS) entry which is preliminary data.</text>
</comment>
<dbReference type="InterPro" id="IPR020103">
    <property type="entry name" value="PsdUridine_synth_cat_dom_sf"/>
</dbReference>
<comment type="catalytic activity">
    <reaction evidence="6">
        <text>a uridine in RNA = a pseudouridine in RNA</text>
        <dbReference type="Rhea" id="RHEA:48348"/>
        <dbReference type="Rhea" id="RHEA-COMP:12068"/>
        <dbReference type="Rhea" id="RHEA-COMP:12069"/>
        <dbReference type="ChEBI" id="CHEBI:65314"/>
        <dbReference type="ChEBI" id="CHEBI:65315"/>
    </reaction>
</comment>
<dbReference type="NCBIfam" id="TIGR00005">
    <property type="entry name" value="rluA_subfam"/>
    <property type="match status" value="1"/>
</dbReference>
<dbReference type="InterPro" id="IPR050188">
    <property type="entry name" value="RluA_PseudoU_synthase"/>
</dbReference>
<dbReference type="STRING" id="1827387.A4S15_11630"/>
<dbReference type="EMBL" id="LWDL01000019">
    <property type="protein sequence ID" value="OQW51466.1"/>
    <property type="molecule type" value="Genomic_DNA"/>
</dbReference>
<dbReference type="Proteomes" id="UP000192872">
    <property type="component" value="Unassembled WGS sequence"/>
</dbReference>
<dbReference type="CDD" id="cd02869">
    <property type="entry name" value="PseudoU_synth_RluA_like"/>
    <property type="match status" value="1"/>
</dbReference>
<evidence type="ECO:0000313" key="8">
    <source>
        <dbReference type="EMBL" id="OQW51466.1"/>
    </source>
</evidence>
<accession>A0A1W9HVI7</accession>
<dbReference type="Gene3D" id="3.10.290.10">
    <property type="entry name" value="RNA-binding S4 domain"/>
    <property type="match status" value="1"/>
</dbReference>
<dbReference type="InterPro" id="IPR036986">
    <property type="entry name" value="S4_RNA-bd_sf"/>
</dbReference>
<comment type="similarity">
    <text evidence="1 6">Belongs to the pseudouridine synthase RluA family.</text>
</comment>
<dbReference type="SUPFAM" id="SSF55120">
    <property type="entry name" value="Pseudouridine synthase"/>
    <property type="match status" value="1"/>
</dbReference>
<dbReference type="PROSITE" id="PS01129">
    <property type="entry name" value="PSI_RLU"/>
    <property type="match status" value="1"/>
</dbReference>
<comment type="function">
    <text evidence="6">Responsible for synthesis of pseudouridine from uracil.</text>
</comment>
<dbReference type="Gene3D" id="3.30.2350.10">
    <property type="entry name" value="Pseudouridine synthase"/>
    <property type="match status" value="1"/>
</dbReference>
<dbReference type="RefSeq" id="WP_376802378.1">
    <property type="nucleotide sequence ID" value="NZ_DBNB01000015.1"/>
</dbReference>
<dbReference type="EC" id="5.4.99.-" evidence="6"/>
<feature type="domain" description="RNA-binding S4" evidence="7">
    <location>
        <begin position="21"/>
        <end position="80"/>
    </location>
</feature>
<evidence type="ECO:0000256" key="4">
    <source>
        <dbReference type="PIRSR" id="PIRSR606225-1"/>
    </source>
</evidence>